<evidence type="ECO:0000256" key="1">
    <source>
        <dbReference type="ARBA" id="ARBA00022614"/>
    </source>
</evidence>
<dbReference type="SMART" id="SM00369">
    <property type="entry name" value="LRR_TYP"/>
    <property type="match status" value="5"/>
</dbReference>
<evidence type="ECO:0000313" key="6">
    <source>
        <dbReference type="Proteomes" id="UP001431783"/>
    </source>
</evidence>
<dbReference type="SUPFAM" id="SSF52058">
    <property type="entry name" value="L domain-like"/>
    <property type="match status" value="1"/>
</dbReference>
<dbReference type="Proteomes" id="UP001431783">
    <property type="component" value="Unassembled WGS sequence"/>
</dbReference>
<keyword evidence="2 4" id="KW-0732">Signal</keyword>
<dbReference type="GO" id="GO:0031012">
    <property type="term" value="C:extracellular matrix"/>
    <property type="evidence" value="ECO:0007669"/>
    <property type="project" value="TreeGrafter"/>
</dbReference>
<evidence type="ECO:0000313" key="5">
    <source>
        <dbReference type="EMBL" id="KAK9870989.1"/>
    </source>
</evidence>
<protein>
    <recommendedName>
        <fullName evidence="7">Connectin</fullName>
    </recommendedName>
</protein>
<dbReference type="EMBL" id="JARQZJ010000004">
    <property type="protein sequence ID" value="KAK9870989.1"/>
    <property type="molecule type" value="Genomic_DNA"/>
</dbReference>
<dbReference type="GO" id="GO:0005615">
    <property type="term" value="C:extracellular space"/>
    <property type="evidence" value="ECO:0007669"/>
    <property type="project" value="TreeGrafter"/>
</dbReference>
<evidence type="ECO:0000256" key="4">
    <source>
        <dbReference type="SAM" id="SignalP"/>
    </source>
</evidence>
<accession>A0AAW1TV02</accession>
<sequence>MRRRHHSNCIIMRNLWLLVSFLLFLHGASAKRRKKPSDGKNFKNGEIETVCTLKGRADEYLHCVCSDGFPPYHYSTAQCWIFAEISPQDEIWNLFLLQTNLTKLTLMLRPEVPTFAIPTKTLTFLRKLENFTVYFGNIQQLPAFSFPTQLKEIIVSGSGIARIAKHCFYNLPNLYLLQLDDNDITELRQDMFVKLPNLRKLILSKNNISSIQDGTFSHLANLTELRLDSNSLVTLTNLTFKELGHLKILALDNNKFQHFDDFIFEQLWELEVLDLDNNDLTYISIEPSLA</sequence>
<feature type="signal peptide" evidence="4">
    <location>
        <begin position="1"/>
        <end position="30"/>
    </location>
</feature>
<dbReference type="AlphaFoldDB" id="A0AAW1TV02"/>
<dbReference type="PROSITE" id="PS51450">
    <property type="entry name" value="LRR"/>
    <property type="match status" value="3"/>
</dbReference>
<dbReference type="Gene3D" id="3.80.10.10">
    <property type="entry name" value="Ribonuclease Inhibitor"/>
    <property type="match status" value="1"/>
</dbReference>
<dbReference type="InterPro" id="IPR001611">
    <property type="entry name" value="Leu-rich_rpt"/>
</dbReference>
<keyword evidence="1" id="KW-0433">Leucine-rich repeat</keyword>
<dbReference type="InterPro" id="IPR032675">
    <property type="entry name" value="LRR_dom_sf"/>
</dbReference>
<dbReference type="InterPro" id="IPR003591">
    <property type="entry name" value="Leu-rich_rpt_typical-subtyp"/>
</dbReference>
<proteinExistence type="predicted"/>
<dbReference type="PANTHER" id="PTHR24373">
    <property type="entry name" value="SLIT RELATED LEUCINE-RICH REPEAT NEURONAL PROTEIN"/>
    <property type="match status" value="1"/>
</dbReference>
<keyword evidence="6" id="KW-1185">Reference proteome</keyword>
<name>A0AAW1TV02_9CUCU</name>
<comment type="caution">
    <text evidence="5">The sequence shown here is derived from an EMBL/GenBank/DDBJ whole genome shotgun (WGS) entry which is preliminary data.</text>
</comment>
<evidence type="ECO:0000256" key="3">
    <source>
        <dbReference type="ARBA" id="ARBA00022737"/>
    </source>
</evidence>
<evidence type="ECO:0008006" key="7">
    <source>
        <dbReference type="Google" id="ProtNLM"/>
    </source>
</evidence>
<dbReference type="PANTHER" id="PTHR24373:SF383">
    <property type="entry name" value="LEUCINE-RICH REPEAT-CONTAINING PROTEIN 15-LIKE"/>
    <property type="match status" value="1"/>
</dbReference>
<dbReference type="InterPro" id="IPR050328">
    <property type="entry name" value="Dev_Immune_Receptor"/>
</dbReference>
<evidence type="ECO:0000256" key="2">
    <source>
        <dbReference type="ARBA" id="ARBA00022729"/>
    </source>
</evidence>
<reference evidence="5 6" key="1">
    <citation type="submission" date="2023-03" db="EMBL/GenBank/DDBJ databases">
        <title>Genome insight into feeding habits of ladybird beetles.</title>
        <authorList>
            <person name="Li H.-S."/>
            <person name="Huang Y.-H."/>
            <person name="Pang H."/>
        </authorList>
    </citation>
    <scope>NUCLEOTIDE SEQUENCE [LARGE SCALE GENOMIC DNA]</scope>
    <source>
        <strain evidence="5">SYSU_2023b</strain>
        <tissue evidence="5">Whole body</tissue>
    </source>
</reference>
<dbReference type="Pfam" id="PF13855">
    <property type="entry name" value="LRR_8"/>
    <property type="match status" value="2"/>
</dbReference>
<keyword evidence="3" id="KW-0677">Repeat</keyword>
<feature type="chain" id="PRO_5043497792" description="Connectin" evidence="4">
    <location>
        <begin position="31"/>
        <end position="290"/>
    </location>
</feature>
<gene>
    <name evidence="5" type="ORF">WA026_009949</name>
</gene>
<organism evidence="5 6">
    <name type="scientific">Henosepilachna vigintioctopunctata</name>
    <dbReference type="NCBI Taxonomy" id="420089"/>
    <lineage>
        <taxon>Eukaryota</taxon>
        <taxon>Metazoa</taxon>
        <taxon>Ecdysozoa</taxon>
        <taxon>Arthropoda</taxon>
        <taxon>Hexapoda</taxon>
        <taxon>Insecta</taxon>
        <taxon>Pterygota</taxon>
        <taxon>Neoptera</taxon>
        <taxon>Endopterygota</taxon>
        <taxon>Coleoptera</taxon>
        <taxon>Polyphaga</taxon>
        <taxon>Cucujiformia</taxon>
        <taxon>Coccinelloidea</taxon>
        <taxon>Coccinellidae</taxon>
        <taxon>Epilachninae</taxon>
        <taxon>Epilachnini</taxon>
        <taxon>Henosepilachna</taxon>
    </lineage>
</organism>